<accession>A0A2T5YD15</accession>
<proteinExistence type="predicted"/>
<evidence type="ECO:0000313" key="1">
    <source>
        <dbReference type="EMBL" id="PTX14400.1"/>
    </source>
</evidence>
<dbReference type="AlphaFoldDB" id="A0A2T5YD15"/>
<protein>
    <submittedName>
        <fullName evidence="1">Uncharacterized protein</fullName>
    </submittedName>
</protein>
<organism evidence="1 2">
    <name type="scientific">Pontibacter mucosus</name>
    <dbReference type="NCBI Taxonomy" id="1649266"/>
    <lineage>
        <taxon>Bacteria</taxon>
        <taxon>Pseudomonadati</taxon>
        <taxon>Bacteroidota</taxon>
        <taxon>Cytophagia</taxon>
        <taxon>Cytophagales</taxon>
        <taxon>Hymenobacteraceae</taxon>
        <taxon>Pontibacter</taxon>
    </lineage>
</organism>
<dbReference type="EMBL" id="QBKI01000011">
    <property type="protein sequence ID" value="PTX14400.1"/>
    <property type="molecule type" value="Genomic_DNA"/>
</dbReference>
<name>A0A2T5YD15_9BACT</name>
<reference evidence="1 2" key="1">
    <citation type="submission" date="2018-04" db="EMBL/GenBank/DDBJ databases">
        <title>Genomic Encyclopedia of Archaeal and Bacterial Type Strains, Phase II (KMG-II): from individual species to whole genera.</title>
        <authorList>
            <person name="Goeker M."/>
        </authorList>
    </citation>
    <scope>NUCLEOTIDE SEQUENCE [LARGE SCALE GENOMIC DNA]</scope>
    <source>
        <strain evidence="1 2">DSM 100162</strain>
    </source>
</reference>
<sequence>MLQELTNEQKAQLLLQGCQFTIKRKFRPLQPRMLTRNKGSYTAVYEFSDFGQEKFEGELEKVTPEQVIISYLKFGEAKMHHVLLESIEIIN</sequence>
<keyword evidence="2" id="KW-1185">Reference proteome</keyword>
<dbReference type="RefSeq" id="WP_108213330.1">
    <property type="nucleotide sequence ID" value="NZ_QBKI01000011.1"/>
</dbReference>
<gene>
    <name evidence="1" type="ORF">C8N40_11165</name>
</gene>
<dbReference type="Proteomes" id="UP000244225">
    <property type="component" value="Unassembled WGS sequence"/>
</dbReference>
<evidence type="ECO:0000313" key="2">
    <source>
        <dbReference type="Proteomes" id="UP000244225"/>
    </source>
</evidence>
<comment type="caution">
    <text evidence="1">The sequence shown here is derived from an EMBL/GenBank/DDBJ whole genome shotgun (WGS) entry which is preliminary data.</text>
</comment>